<accession>A0ACC0LS74</accession>
<keyword evidence="2" id="KW-1185">Reference proteome</keyword>
<proteinExistence type="predicted"/>
<dbReference type="EMBL" id="CM046398">
    <property type="protein sequence ID" value="KAI8531442.1"/>
    <property type="molecule type" value="Genomic_DNA"/>
</dbReference>
<reference evidence="1" key="1">
    <citation type="submission" date="2022-02" db="EMBL/GenBank/DDBJ databases">
        <title>Plant Genome Project.</title>
        <authorList>
            <person name="Zhang R.-G."/>
        </authorList>
    </citation>
    <scope>NUCLEOTIDE SEQUENCE</scope>
    <source>
        <strain evidence="1">AT1</strain>
    </source>
</reference>
<gene>
    <name evidence="1" type="ORF">RHMOL_Rhmol11G0137500</name>
</gene>
<evidence type="ECO:0000313" key="1">
    <source>
        <dbReference type="EMBL" id="KAI8531442.1"/>
    </source>
</evidence>
<organism evidence="1 2">
    <name type="scientific">Rhododendron molle</name>
    <name type="common">Chinese azalea</name>
    <name type="synonym">Azalea mollis</name>
    <dbReference type="NCBI Taxonomy" id="49168"/>
    <lineage>
        <taxon>Eukaryota</taxon>
        <taxon>Viridiplantae</taxon>
        <taxon>Streptophyta</taxon>
        <taxon>Embryophyta</taxon>
        <taxon>Tracheophyta</taxon>
        <taxon>Spermatophyta</taxon>
        <taxon>Magnoliopsida</taxon>
        <taxon>eudicotyledons</taxon>
        <taxon>Gunneridae</taxon>
        <taxon>Pentapetalae</taxon>
        <taxon>asterids</taxon>
        <taxon>Ericales</taxon>
        <taxon>Ericaceae</taxon>
        <taxon>Ericoideae</taxon>
        <taxon>Rhodoreae</taxon>
        <taxon>Rhododendron</taxon>
    </lineage>
</organism>
<evidence type="ECO:0000313" key="2">
    <source>
        <dbReference type="Proteomes" id="UP001062846"/>
    </source>
</evidence>
<sequence>MVKLLVLLSPSEFCWVLRSVPNGLGGHAAVLMDGVVRPPYHCGVVWFLLNGCDASAAVGGSDGSVYFHGFTAGGVVERGGRDRFGWWLLFVTACGGGRGDWECTDE</sequence>
<protein>
    <submittedName>
        <fullName evidence="1">Uncharacterized protein</fullName>
    </submittedName>
</protein>
<dbReference type="Proteomes" id="UP001062846">
    <property type="component" value="Chromosome 11"/>
</dbReference>
<name>A0ACC0LS74_RHOML</name>
<comment type="caution">
    <text evidence="1">The sequence shown here is derived from an EMBL/GenBank/DDBJ whole genome shotgun (WGS) entry which is preliminary data.</text>
</comment>